<comment type="pathway">
    <text evidence="1">Nucleotide-sugar biosynthesis; UDP-alpha-D-glucuronate biosynthesis; UDP-alpha-D-glucuronate from UDP-alpha-D-glucose: step 1/1.</text>
</comment>
<dbReference type="InterPro" id="IPR001732">
    <property type="entry name" value="UDP-Glc/GDP-Man_DH_N"/>
</dbReference>
<dbReference type="PANTHER" id="PTHR43750">
    <property type="entry name" value="UDP-GLUCOSE 6-DEHYDROGENASE TUAD"/>
    <property type="match status" value="1"/>
</dbReference>
<dbReference type="InterPro" id="IPR014027">
    <property type="entry name" value="UDP-Glc/GDP-Man_DH_C"/>
</dbReference>
<comment type="caution">
    <text evidence="9">The sequence shown here is derived from an EMBL/GenBank/DDBJ whole genome shotgun (WGS) entry which is preliminary data.</text>
</comment>
<dbReference type="SUPFAM" id="SSF48179">
    <property type="entry name" value="6-phosphogluconate dehydrogenase C-terminal domain-like"/>
    <property type="match status" value="1"/>
</dbReference>
<dbReference type="Pfam" id="PF00984">
    <property type="entry name" value="UDPG_MGDP_dh"/>
    <property type="match status" value="1"/>
</dbReference>
<dbReference type="Pfam" id="PF03720">
    <property type="entry name" value="UDPG_MGDP_dh_C"/>
    <property type="match status" value="1"/>
</dbReference>
<evidence type="ECO:0000313" key="10">
    <source>
        <dbReference type="Proteomes" id="UP000657931"/>
    </source>
</evidence>
<dbReference type="Pfam" id="PF03721">
    <property type="entry name" value="UDPG_MGDP_dh_N"/>
    <property type="match status" value="1"/>
</dbReference>
<comment type="similarity">
    <text evidence="2 7">Belongs to the UDP-glucose/GDP-mannose dehydrogenase family.</text>
</comment>
<dbReference type="InterPro" id="IPR036291">
    <property type="entry name" value="NAD(P)-bd_dom_sf"/>
</dbReference>
<evidence type="ECO:0000256" key="5">
    <source>
        <dbReference type="ARBA" id="ARBA00023027"/>
    </source>
</evidence>
<keyword evidence="4 7" id="KW-0560">Oxidoreductase</keyword>
<keyword evidence="10" id="KW-1185">Reference proteome</keyword>
<dbReference type="RefSeq" id="WP_191815885.1">
    <property type="nucleotide sequence ID" value="NZ_JACSQT010000008.1"/>
</dbReference>
<evidence type="ECO:0000256" key="4">
    <source>
        <dbReference type="ARBA" id="ARBA00023002"/>
    </source>
</evidence>
<evidence type="ECO:0000313" key="9">
    <source>
        <dbReference type="EMBL" id="MBD7938569.1"/>
    </source>
</evidence>
<organism evidence="9 10">
    <name type="scientific">Cytobacillus stercorigallinarum</name>
    <dbReference type="NCBI Taxonomy" id="2762240"/>
    <lineage>
        <taxon>Bacteria</taxon>
        <taxon>Bacillati</taxon>
        <taxon>Bacillota</taxon>
        <taxon>Bacilli</taxon>
        <taxon>Bacillales</taxon>
        <taxon>Bacillaceae</taxon>
        <taxon>Cytobacillus</taxon>
    </lineage>
</organism>
<dbReference type="EC" id="1.1.1.22" evidence="3 7"/>
<feature type="domain" description="UDP-glucose/GDP-mannose dehydrogenase C-terminal" evidence="8">
    <location>
        <begin position="313"/>
        <end position="410"/>
    </location>
</feature>
<dbReference type="SUPFAM" id="SSF52413">
    <property type="entry name" value="UDP-glucose/GDP-mannose dehydrogenase C-terminal domain"/>
    <property type="match status" value="1"/>
</dbReference>
<dbReference type="SMART" id="SM00984">
    <property type="entry name" value="UDPG_MGDP_dh_C"/>
    <property type="match status" value="1"/>
</dbReference>
<sequence>MKICVIGTGYVGLTTGAVLADLGHEIYCVDKNKSKIEKLIKGDIPIYEPGLKELIVRNKKRRLLHFSTDIQSVIKECPILYITVGTPTNEDGSQNLTALNEVIDTLVQTITSHKTVIIKSTVLPGTNEWIHQTLIEKGIDSRLFDVVSNPEFLREGNAVFDMMNPDKIVVGGKSPQSMKIIKTLYEKLDAPFILTSLTGAEMIKYANNALLATKISFMNEIARICDAYNVEVTQIAKALGTDTRIGPYFLNAGLGYGGSCFPKDIRALEYAAKQKNIDPEMLKAVQNINDSQIDLYIDKLTNKLTNLDGKKITVWGLAFKPDTDDIRESRSLLLIEKLLERGTEVHAYDPIVHSFEHAITIHQDMYDAIKGADALIIATEWNQFKTVDWKMVHDLMKGNILVDGRNIIDPKTVRNHQLQYIGVARQ</sequence>
<dbReference type="PANTHER" id="PTHR43750:SF3">
    <property type="entry name" value="UDP-GLUCOSE 6-DEHYDROGENASE TUAD"/>
    <property type="match status" value="1"/>
</dbReference>
<dbReference type="Gene3D" id="3.40.50.720">
    <property type="entry name" value="NAD(P)-binding Rossmann-like Domain"/>
    <property type="match status" value="2"/>
</dbReference>
<proteinExistence type="inferred from homology"/>
<comment type="catalytic activity">
    <reaction evidence="6 7">
        <text>UDP-alpha-D-glucose + 2 NAD(+) + H2O = UDP-alpha-D-glucuronate + 2 NADH + 3 H(+)</text>
        <dbReference type="Rhea" id="RHEA:23596"/>
        <dbReference type="ChEBI" id="CHEBI:15377"/>
        <dbReference type="ChEBI" id="CHEBI:15378"/>
        <dbReference type="ChEBI" id="CHEBI:57540"/>
        <dbReference type="ChEBI" id="CHEBI:57945"/>
        <dbReference type="ChEBI" id="CHEBI:58052"/>
        <dbReference type="ChEBI" id="CHEBI:58885"/>
        <dbReference type="EC" id="1.1.1.22"/>
    </reaction>
</comment>
<gene>
    <name evidence="9" type="ORF">H9655_16155</name>
</gene>
<evidence type="ECO:0000259" key="8">
    <source>
        <dbReference type="SMART" id="SM00984"/>
    </source>
</evidence>
<dbReference type="InterPro" id="IPR036220">
    <property type="entry name" value="UDP-Glc/GDP-Man_DH_C_sf"/>
</dbReference>
<dbReference type="SUPFAM" id="SSF51735">
    <property type="entry name" value="NAD(P)-binding Rossmann-fold domains"/>
    <property type="match status" value="1"/>
</dbReference>
<dbReference type="Gene3D" id="1.20.5.100">
    <property type="entry name" value="Cytochrome c1, transmembrane anchor, C-terminal"/>
    <property type="match status" value="1"/>
</dbReference>
<dbReference type="PIRSF" id="PIRSF500134">
    <property type="entry name" value="UDPglc_DH_bac"/>
    <property type="match status" value="1"/>
</dbReference>
<dbReference type="InterPro" id="IPR014026">
    <property type="entry name" value="UDP-Glc/GDP-Man_DH_dimer"/>
</dbReference>
<dbReference type="Proteomes" id="UP000657931">
    <property type="component" value="Unassembled WGS sequence"/>
</dbReference>
<dbReference type="NCBIfam" id="TIGR03026">
    <property type="entry name" value="NDP-sugDHase"/>
    <property type="match status" value="1"/>
</dbReference>
<evidence type="ECO:0000256" key="2">
    <source>
        <dbReference type="ARBA" id="ARBA00006601"/>
    </source>
</evidence>
<keyword evidence="5 7" id="KW-0520">NAD</keyword>
<dbReference type="InterPro" id="IPR028357">
    <property type="entry name" value="UDPglc_DH_bac"/>
</dbReference>
<evidence type="ECO:0000256" key="3">
    <source>
        <dbReference type="ARBA" id="ARBA00012954"/>
    </source>
</evidence>
<reference evidence="9 10" key="1">
    <citation type="submission" date="2020-08" db="EMBL/GenBank/DDBJ databases">
        <title>A Genomic Blueprint of the Chicken Gut Microbiome.</title>
        <authorList>
            <person name="Gilroy R."/>
            <person name="Ravi A."/>
            <person name="Getino M."/>
            <person name="Pursley I."/>
            <person name="Horton D.L."/>
            <person name="Alikhan N.-F."/>
            <person name="Baker D."/>
            <person name="Gharbi K."/>
            <person name="Hall N."/>
            <person name="Watson M."/>
            <person name="Adriaenssens E.M."/>
            <person name="Foster-Nyarko E."/>
            <person name="Jarju S."/>
            <person name="Secka A."/>
            <person name="Antonio M."/>
            <person name="Oren A."/>
            <person name="Chaudhuri R."/>
            <person name="La Ragione R.M."/>
            <person name="Hildebrand F."/>
            <person name="Pallen M.J."/>
        </authorList>
    </citation>
    <scope>NUCLEOTIDE SEQUENCE [LARGE SCALE GENOMIC DNA]</scope>
    <source>
        <strain evidence="9 10">Sa5YUA1</strain>
    </source>
</reference>
<evidence type="ECO:0000256" key="7">
    <source>
        <dbReference type="PIRNR" id="PIRNR000124"/>
    </source>
</evidence>
<evidence type="ECO:0000256" key="6">
    <source>
        <dbReference type="ARBA" id="ARBA00047473"/>
    </source>
</evidence>
<accession>A0ABR8QSQ5</accession>
<dbReference type="InterPro" id="IPR008927">
    <property type="entry name" value="6-PGluconate_DH-like_C_sf"/>
</dbReference>
<name>A0ABR8QSQ5_9BACI</name>
<dbReference type="PIRSF" id="PIRSF000124">
    <property type="entry name" value="UDPglc_GDPman_dh"/>
    <property type="match status" value="1"/>
</dbReference>
<protein>
    <recommendedName>
        <fullName evidence="3 7">UDP-glucose 6-dehydrogenase</fullName>
        <ecNumber evidence="3 7">1.1.1.22</ecNumber>
    </recommendedName>
</protein>
<dbReference type="InterPro" id="IPR017476">
    <property type="entry name" value="UDP-Glc/GDP-Man"/>
</dbReference>
<dbReference type="EMBL" id="JACSQT010000008">
    <property type="protein sequence ID" value="MBD7938569.1"/>
    <property type="molecule type" value="Genomic_DNA"/>
</dbReference>
<evidence type="ECO:0000256" key="1">
    <source>
        <dbReference type="ARBA" id="ARBA00004701"/>
    </source>
</evidence>